<evidence type="ECO:0000256" key="4">
    <source>
        <dbReference type="SAM" id="SignalP"/>
    </source>
</evidence>
<dbReference type="SMART" id="SM00028">
    <property type="entry name" value="TPR"/>
    <property type="match status" value="10"/>
</dbReference>
<dbReference type="InterPro" id="IPR024618">
    <property type="entry name" value="DUF3857"/>
</dbReference>
<dbReference type="EMBL" id="VITR01000006">
    <property type="protein sequence ID" value="TWB42706.1"/>
    <property type="molecule type" value="Genomic_DNA"/>
</dbReference>
<dbReference type="Gene3D" id="1.25.40.10">
    <property type="entry name" value="Tetratricopeptide repeat domain"/>
    <property type="match status" value="3"/>
</dbReference>
<dbReference type="InterPro" id="IPR011990">
    <property type="entry name" value="TPR-like_helical_dom_sf"/>
</dbReference>
<dbReference type="Pfam" id="PF13432">
    <property type="entry name" value="TPR_16"/>
    <property type="match status" value="2"/>
</dbReference>
<accession>A0A560H8S5</accession>
<dbReference type="OrthoDB" id="98874at2"/>
<dbReference type="RefSeq" id="WP_145732538.1">
    <property type="nucleotide sequence ID" value="NZ_VITR01000006.1"/>
</dbReference>
<dbReference type="SUPFAM" id="SSF48452">
    <property type="entry name" value="TPR-like"/>
    <property type="match status" value="2"/>
</dbReference>
<dbReference type="PROSITE" id="PS50005">
    <property type="entry name" value="TPR"/>
    <property type="match status" value="1"/>
</dbReference>
<dbReference type="PANTHER" id="PTHR44858">
    <property type="entry name" value="TETRATRICOPEPTIDE REPEAT PROTEIN 6"/>
    <property type="match status" value="1"/>
</dbReference>
<keyword evidence="2 3" id="KW-0802">TPR repeat</keyword>
<dbReference type="Proteomes" id="UP000315751">
    <property type="component" value="Unassembled WGS sequence"/>
</dbReference>
<feature type="signal peptide" evidence="4">
    <location>
        <begin position="1"/>
        <end position="23"/>
    </location>
</feature>
<evidence type="ECO:0000256" key="1">
    <source>
        <dbReference type="ARBA" id="ARBA00022737"/>
    </source>
</evidence>
<evidence type="ECO:0000259" key="5">
    <source>
        <dbReference type="Pfam" id="PF12969"/>
    </source>
</evidence>
<feature type="domain" description="DUF3857" evidence="5">
    <location>
        <begin position="71"/>
        <end position="210"/>
    </location>
</feature>
<name>A0A560H8S5_9PROT</name>
<dbReference type="Gene3D" id="2.60.40.3140">
    <property type="match status" value="1"/>
</dbReference>
<organism evidence="6 7">
    <name type="scientific">Nitrospirillum amazonense</name>
    <dbReference type="NCBI Taxonomy" id="28077"/>
    <lineage>
        <taxon>Bacteria</taxon>
        <taxon>Pseudomonadati</taxon>
        <taxon>Pseudomonadota</taxon>
        <taxon>Alphaproteobacteria</taxon>
        <taxon>Rhodospirillales</taxon>
        <taxon>Azospirillaceae</taxon>
        <taxon>Nitrospirillum</taxon>
    </lineage>
</organism>
<sequence length="1093" mass="119459">MRWWRVAAVSILWMGGAVSGVHAADKPVVAPAEPWVKTVTAPETLAGGSPSAATQTLLTDLQLHQAADGRSFYTHKVVRVQTPQGLGPLGSLLMSWNPDIDVLTLHQFQIRRGTQRIDLLPGAQPFTVLRRERNLEAAALDGTLTVTLQPPGLQVGDVLEYAYTLKQNDPVLQGNVSDVFGQDWSAPTARVFVRATWPQSRPLRWRLTEGWDKPKTGPGEFSIDMQNAPEIHGPKGAPSRFFDFRQLEISSYSSWADVAALMEPLYTRASVLAPDSPLNAEVAHIRAASSDPKLRAALALALVEDQVRYLFLGMNSGALVPAMADQTWTRRFGDCKAKTALLLALLHALDIQAEPALVSTDDGDGLDARLPMLDLFDHVMVRAHIEGHVYWLDGTREGDAGRDLDRLPVPYFHWALPLLPQGAALVPLVPPTPDEPTSWTTLRIDASDGAFLPARVHAERVMTGDDALKMKLDLDDLSAEARDRKLREYWTKRFSGLDAKTVSTHFDIPSGREVMVVDGEQILEWKPAGSGAQRVVLHQGELGWKPDVKRDPGLGQDAPYDSDFPYYGRTLTTLILPPEATGLKTEGREVDLTLMGTTLHRQIKLDRNVLTLDVVTRILAPEFSAPAETVIAEAAQIRALSQETVTLVLPADYRGTEKERAFILAKTPATAEEFVFRASLLTQKGDIAGALDAADKAIALKPDLATGYAIRGYLRLSQSKQKEALADFAKALTLDPASVPALNGTAMVALSQERYDDVVLLTTRILQLAPADSLALESRMGAYRNQGKETEAFADATELKRLDPQHLVALQTRAEVFRRRGQLDAALAEADEVVKLRPAVPEALIFKAYILGGMGKRADARALLDQAIALKPTSLAYARRAYTWDHTDYAHQIADLKAALAADKDSPDHQDILVALGESQGLSGDLPAAEKTLAQAINRDKDKSGMMALLARGKLYARLHRTQEAQADFAKARDIAGDDPSRLNEVCWARATANFELDAALADCDSALKVRPEAWHIKDSRAFVLLRLGRFDESIAEYDATLRARPTVGPSLYGRGLAKLAKGLTQEGQADLQAAQVVSPSVAEEFEDYGLKP</sequence>
<proteinExistence type="predicted"/>
<gene>
    <name evidence="6" type="ORF">FBZ90_106308</name>
</gene>
<keyword evidence="4" id="KW-0732">Signal</keyword>
<dbReference type="PANTHER" id="PTHR44858:SF1">
    <property type="entry name" value="UDP-N-ACETYLGLUCOSAMINE--PEPTIDE N-ACETYLGLUCOSAMINYLTRANSFERASE SPINDLY-RELATED"/>
    <property type="match status" value="1"/>
</dbReference>
<evidence type="ECO:0000313" key="7">
    <source>
        <dbReference type="Proteomes" id="UP000315751"/>
    </source>
</evidence>
<evidence type="ECO:0000313" key="6">
    <source>
        <dbReference type="EMBL" id="TWB42706.1"/>
    </source>
</evidence>
<dbReference type="Gene3D" id="3.10.620.30">
    <property type="match status" value="1"/>
</dbReference>
<evidence type="ECO:0000256" key="3">
    <source>
        <dbReference type="PROSITE-ProRule" id="PRU00339"/>
    </source>
</evidence>
<reference evidence="6 7" key="1">
    <citation type="submission" date="2019-06" db="EMBL/GenBank/DDBJ databases">
        <title>Genomic Encyclopedia of Type Strains, Phase IV (KMG-V): Genome sequencing to study the core and pangenomes of soil and plant-associated prokaryotes.</title>
        <authorList>
            <person name="Whitman W."/>
        </authorList>
    </citation>
    <scope>NUCLEOTIDE SEQUENCE [LARGE SCALE GENOMIC DNA]</scope>
    <source>
        <strain evidence="6 7">BR 11622</strain>
    </source>
</reference>
<keyword evidence="1" id="KW-0677">Repeat</keyword>
<feature type="repeat" description="TPR" evidence="3">
    <location>
        <begin position="705"/>
        <end position="738"/>
    </location>
</feature>
<feature type="chain" id="PRO_5021960297" evidence="4">
    <location>
        <begin position="24"/>
        <end position="1093"/>
    </location>
</feature>
<evidence type="ECO:0000256" key="2">
    <source>
        <dbReference type="ARBA" id="ARBA00022803"/>
    </source>
</evidence>
<dbReference type="InterPro" id="IPR050498">
    <property type="entry name" value="Ycf3"/>
</dbReference>
<dbReference type="Pfam" id="PF12969">
    <property type="entry name" value="DUF3857"/>
    <property type="match status" value="1"/>
</dbReference>
<keyword evidence="7" id="KW-1185">Reference proteome</keyword>
<protein>
    <submittedName>
        <fullName evidence="6">Tetratricopeptide repeat protein</fullName>
    </submittedName>
</protein>
<comment type="caution">
    <text evidence="6">The sequence shown here is derived from an EMBL/GenBank/DDBJ whole genome shotgun (WGS) entry which is preliminary data.</text>
</comment>
<dbReference type="AlphaFoldDB" id="A0A560H8S5"/>
<dbReference type="InterPro" id="IPR019734">
    <property type="entry name" value="TPR_rpt"/>
</dbReference>